<keyword evidence="2" id="KW-1185">Reference proteome</keyword>
<accession>A0ABY5A2G0</accession>
<sequence>MDALAANRREPRGGSLASLFEQPLFDRKSLQGSNRLQLDWLADVDAATRLLYVRLALMVLAEPPDPAEEADEPLGRSWLLNQYRHSRISGWQSVFAHAIRDPLFLLVTELPRTMVLELMRSASRTVGVRKSRKRGTAWQQIQGGLRLAAIGVRDRCQGHEAGLSFPSNA</sequence>
<evidence type="ECO:0000313" key="2">
    <source>
        <dbReference type="Proteomes" id="UP001057520"/>
    </source>
</evidence>
<reference evidence="1 2" key="1">
    <citation type="submission" date="2022-04" db="EMBL/GenBank/DDBJ databases">
        <title>Genome sequence of soybean root-associated Caulobacter segnis RL271.</title>
        <authorList>
            <person name="Longley R."/>
            <person name="Bonito G."/>
            <person name="Trigodet F."/>
            <person name="Crosson S."/>
            <person name="Fiebig A."/>
        </authorList>
    </citation>
    <scope>NUCLEOTIDE SEQUENCE [LARGE SCALE GENOMIC DNA]</scope>
    <source>
        <strain evidence="1 2">RL271</strain>
    </source>
</reference>
<evidence type="ECO:0000313" key="1">
    <source>
        <dbReference type="EMBL" id="USQ98442.1"/>
    </source>
</evidence>
<proteinExistence type="predicted"/>
<organism evidence="1 2">
    <name type="scientific">Caulobacter segnis</name>
    <dbReference type="NCBI Taxonomy" id="88688"/>
    <lineage>
        <taxon>Bacteria</taxon>
        <taxon>Pseudomonadati</taxon>
        <taxon>Pseudomonadota</taxon>
        <taxon>Alphaproteobacteria</taxon>
        <taxon>Caulobacterales</taxon>
        <taxon>Caulobacteraceae</taxon>
        <taxon>Caulobacter</taxon>
    </lineage>
</organism>
<protein>
    <submittedName>
        <fullName evidence="1">Uncharacterized protein</fullName>
    </submittedName>
</protein>
<dbReference type="EMBL" id="CP096040">
    <property type="protein sequence ID" value="USQ98442.1"/>
    <property type="molecule type" value="Genomic_DNA"/>
</dbReference>
<dbReference type="Proteomes" id="UP001057520">
    <property type="component" value="Chromosome"/>
</dbReference>
<gene>
    <name evidence="1" type="ORF">MZV50_13220</name>
</gene>
<name>A0ABY5A2G0_9CAUL</name>